<name>A0A8J6NBD9_9BACT</name>
<evidence type="ECO:0000256" key="2">
    <source>
        <dbReference type="ARBA" id="ARBA00023082"/>
    </source>
</evidence>
<dbReference type="PANTHER" id="PTHR30603:SF47">
    <property type="entry name" value="RNA POLYMERASE SIGMA FACTOR SIGD, CHLOROPLASTIC"/>
    <property type="match status" value="1"/>
</dbReference>
<keyword evidence="2" id="KW-0731">Sigma factor</keyword>
<dbReference type="Pfam" id="PF04545">
    <property type="entry name" value="Sigma70_r4"/>
    <property type="match status" value="1"/>
</dbReference>
<proteinExistence type="predicted"/>
<dbReference type="GO" id="GO:0006352">
    <property type="term" value="P:DNA-templated transcription initiation"/>
    <property type="evidence" value="ECO:0007669"/>
    <property type="project" value="InterPro"/>
</dbReference>
<organism evidence="6 7">
    <name type="scientific">Candidatus Desulfatifera sulfidica</name>
    <dbReference type="NCBI Taxonomy" id="2841691"/>
    <lineage>
        <taxon>Bacteria</taxon>
        <taxon>Pseudomonadati</taxon>
        <taxon>Thermodesulfobacteriota</taxon>
        <taxon>Desulfobulbia</taxon>
        <taxon>Desulfobulbales</taxon>
        <taxon>Desulfobulbaceae</taxon>
        <taxon>Candidatus Desulfatifera</taxon>
    </lineage>
</organism>
<dbReference type="Proteomes" id="UP000599024">
    <property type="component" value="Unassembled WGS sequence"/>
</dbReference>
<keyword evidence="4" id="KW-0804">Transcription</keyword>
<dbReference type="PROSITE" id="PS00715">
    <property type="entry name" value="SIGMA70_1"/>
    <property type="match status" value="1"/>
</dbReference>
<dbReference type="InterPro" id="IPR013325">
    <property type="entry name" value="RNA_pol_sigma_r2"/>
</dbReference>
<dbReference type="EMBL" id="JACNLK010000048">
    <property type="protein sequence ID" value="MBC8208676.1"/>
    <property type="molecule type" value="Genomic_DNA"/>
</dbReference>
<sequence length="374" mass="42944">MSRGNVVGELSSSTHIACSSGALKICSTYYAEMGGYQLLTTEEEARYSKILRDCFGHIIQAIQDADCTIDDMLKLQQELSDYSLKNPALPPRSMILMLACTGLSEVVSRHPDNQLLLDLQQQVWGWRQELEAAKTIMINSNLRLVVSIAKYYAYQNDISFSDVIQEGNIGLMRAVFRFDPRRGNRFSTYATWWIRQSITRALMDKSKTIRLPIHFVEKKKLYYRSVRELRETLQREPTIHEVSRTSDIPLAKIQEILQGGWDTVSLETPIGSDGTSTIKDFVEDTNELCPYEKLIGRERKDQIRQILSTLNEREQLVLKLRFGLDNSPEQTLAEIGRKLEISRERVRQIAEQAIERLRHPSRAKIIADYGEVQV</sequence>
<dbReference type="PRINTS" id="PR00046">
    <property type="entry name" value="SIGMA70FCT"/>
</dbReference>
<dbReference type="InterPro" id="IPR007624">
    <property type="entry name" value="RNA_pol_sigma70_r3"/>
</dbReference>
<dbReference type="Pfam" id="PF04542">
    <property type="entry name" value="Sigma70_r2"/>
    <property type="match status" value="1"/>
</dbReference>
<accession>A0A8J6NBD9</accession>
<dbReference type="CDD" id="cd06171">
    <property type="entry name" value="Sigma70_r4"/>
    <property type="match status" value="1"/>
</dbReference>
<comment type="caution">
    <text evidence="6">The sequence shown here is derived from an EMBL/GenBank/DDBJ whole genome shotgun (WGS) entry which is preliminary data.</text>
</comment>
<evidence type="ECO:0000256" key="3">
    <source>
        <dbReference type="ARBA" id="ARBA00023125"/>
    </source>
</evidence>
<dbReference type="Gene3D" id="1.10.601.10">
    <property type="entry name" value="RNA Polymerase Primary Sigma Factor"/>
    <property type="match status" value="1"/>
</dbReference>
<dbReference type="Pfam" id="PF04539">
    <property type="entry name" value="Sigma70_r3"/>
    <property type="match status" value="1"/>
</dbReference>
<evidence type="ECO:0000313" key="6">
    <source>
        <dbReference type="EMBL" id="MBC8208676.1"/>
    </source>
</evidence>
<dbReference type="InterPro" id="IPR007630">
    <property type="entry name" value="RNA_pol_sigma70_r4"/>
</dbReference>
<evidence type="ECO:0000313" key="7">
    <source>
        <dbReference type="Proteomes" id="UP000599024"/>
    </source>
</evidence>
<dbReference type="InterPro" id="IPR013324">
    <property type="entry name" value="RNA_pol_sigma_r3/r4-like"/>
</dbReference>
<dbReference type="SUPFAM" id="SSF88946">
    <property type="entry name" value="Sigma2 domain of RNA polymerase sigma factors"/>
    <property type="match status" value="1"/>
</dbReference>
<gene>
    <name evidence="6" type="ORF">H8E79_05865</name>
</gene>
<dbReference type="InterPro" id="IPR014284">
    <property type="entry name" value="RNA_pol_sigma-70_dom"/>
</dbReference>
<dbReference type="GO" id="GO:0016987">
    <property type="term" value="F:sigma factor activity"/>
    <property type="evidence" value="ECO:0007669"/>
    <property type="project" value="UniProtKB-KW"/>
</dbReference>
<dbReference type="SUPFAM" id="SSF88659">
    <property type="entry name" value="Sigma3 and sigma4 domains of RNA polymerase sigma factors"/>
    <property type="match status" value="2"/>
</dbReference>
<dbReference type="PANTHER" id="PTHR30603">
    <property type="entry name" value="RNA POLYMERASE SIGMA FACTOR RPO"/>
    <property type="match status" value="1"/>
</dbReference>
<dbReference type="NCBIfam" id="TIGR02937">
    <property type="entry name" value="sigma70-ECF"/>
    <property type="match status" value="1"/>
</dbReference>
<keyword evidence="3" id="KW-0238">DNA-binding</keyword>
<dbReference type="InterPro" id="IPR036388">
    <property type="entry name" value="WH-like_DNA-bd_sf"/>
</dbReference>
<dbReference type="InterPro" id="IPR050239">
    <property type="entry name" value="Sigma-70_RNA_pol_init_factors"/>
</dbReference>
<feature type="domain" description="RNA polymerase sigma-70" evidence="5">
    <location>
        <begin position="162"/>
        <end position="175"/>
    </location>
</feature>
<dbReference type="GO" id="GO:0003677">
    <property type="term" value="F:DNA binding"/>
    <property type="evidence" value="ECO:0007669"/>
    <property type="project" value="UniProtKB-KW"/>
</dbReference>
<protein>
    <submittedName>
        <fullName evidence="6">Sigma-70 family RNA polymerase sigma factor</fullName>
    </submittedName>
</protein>
<evidence type="ECO:0000256" key="4">
    <source>
        <dbReference type="ARBA" id="ARBA00023163"/>
    </source>
</evidence>
<evidence type="ECO:0000259" key="5">
    <source>
        <dbReference type="PROSITE" id="PS00715"/>
    </source>
</evidence>
<dbReference type="AlphaFoldDB" id="A0A8J6NBD9"/>
<dbReference type="InterPro" id="IPR000943">
    <property type="entry name" value="RNA_pol_sigma70"/>
</dbReference>
<reference evidence="6 7" key="1">
    <citation type="submission" date="2020-08" db="EMBL/GenBank/DDBJ databases">
        <title>Bridging the membrane lipid divide: bacteria of the FCB group superphylum have the potential to synthesize archaeal ether lipids.</title>
        <authorList>
            <person name="Villanueva L."/>
            <person name="Von Meijenfeldt F.A.B."/>
            <person name="Westbye A.B."/>
            <person name="Yadav S."/>
            <person name="Hopmans E.C."/>
            <person name="Dutilh B.E."/>
            <person name="Sinninghe Damste J.S."/>
        </authorList>
    </citation>
    <scope>NUCLEOTIDE SEQUENCE [LARGE SCALE GENOMIC DNA]</scope>
    <source>
        <strain evidence="6">NIOZ-UU81</strain>
    </source>
</reference>
<dbReference type="InterPro" id="IPR007627">
    <property type="entry name" value="RNA_pol_sigma70_r2"/>
</dbReference>
<dbReference type="Gene3D" id="1.10.10.10">
    <property type="entry name" value="Winged helix-like DNA-binding domain superfamily/Winged helix DNA-binding domain"/>
    <property type="match status" value="2"/>
</dbReference>
<evidence type="ECO:0000256" key="1">
    <source>
        <dbReference type="ARBA" id="ARBA00023015"/>
    </source>
</evidence>
<keyword evidence="1" id="KW-0805">Transcription regulation</keyword>